<keyword evidence="1" id="KW-0812">Transmembrane</keyword>
<dbReference type="EMBL" id="VSSR01000082">
    <property type="protein sequence ID" value="TYL72710.1"/>
    <property type="molecule type" value="Genomic_DNA"/>
</dbReference>
<keyword evidence="1" id="KW-0472">Membrane</keyword>
<keyword evidence="3" id="KW-1185">Reference proteome</keyword>
<keyword evidence="1" id="KW-1133">Transmembrane helix</keyword>
<sequence>MQVVLYMSALALWILVACIIWCAAGLMFLVPRTRSSAWPISLAMASTFPFVFAYQIVASPAVILLLLFAAALSWLIEPGASTTQNPVIIGVAILVALASVIVVLVASVVGFFDGWRAGWRLARGRSIKETLSDTIAGKCFDRLRPRHT</sequence>
<name>A0A5S4WD48_9BRAD</name>
<dbReference type="AlphaFoldDB" id="A0A5S4WD48"/>
<proteinExistence type="predicted"/>
<gene>
    <name evidence="2" type="ORF">FXB38_38110</name>
</gene>
<evidence type="ECO:0000313" key="3">
    <source>
        <dbReference type="Proteomes" id="UP000324853"/>
    </source>
</evidence>
<protein>
    <submittedName>
        <fullName evidence="2">Uncharacterized protein</fullName>
    </submittedName>
</protein>
<evidence type="ECO:0000313" key="2">
    <source>
        <dbReference type="EMBL" id="TYL72710.1"/>
    </source>
</evidence>
<dbReference type="OrthoDB" id="9951434at2"/>
<organism evidence="2 3">
    <name type="scientific">Bradyrhizobium cytisi</name>
    <dbReference type="NCBI Taxonomy" id="515489"/>
    <lineage>
        <taxon>Bacteria</taxon>
        <taxon>Pseudomonadati</taxon>
        <taxon>Pseudomonadota</taxon>
        <taxon>Alphaproteobacteria</taxon>
        <taxon>Hyphomicrobiales</taxon>
        <taxon>Nitrobacteraceae</taxon>
        <taxon>Bradyrhizobium</taxon>
    </lineage>
</organism>
<reference evidence="2 3" key="1">
    <citation type="submission" date="2019-08" db="EMBL/GenBank/DDBJ databases">
        <title>Bradyrhizobium hipponensis sp. nov., a rhizobium isolated from a Lupinus angustifolius root nodule in Tunisia.</title>
        <authorList>
            <person name="Off K."/>
            <person name="Rejili M."/>
            <person name="Mars M."/>
            <person name="Brachmann A."/>
            <person name="Marin M."/>
        </authorList>
    </citation>
    <scope>NUCLEOTIDE SEQUENCE [LARGE SCALE GENOMIC DNA]</scope>
    <source>
        <strain evidence="2 3">CTAW11</strain>
    </source>
</reference>
<feature type="transmembrane region" description="Helical" evidence="1">
    <location>
        <begin position="88"/>
        <end position="112"/>
    </location>
</feature>
<accession>A0A5S4WD48</accession>
<feature type="transmembrane region" description="Helical" evidence="1">
    <location>
        <begin position="51"/>
        <end position="76"/>
    </location>
</feature>
<feature type="transmembrane region" description="Helical" evidence="1">
    <location>
        <begin position="6"/>
        <end position="30"/>
    </location>
</feature>
<evidence type="ECO:0000256" key="1">
    <source>
        <dbReference type="SAM" id="Phobius"/>
    </source>
</evidence>
<dbReference type="Proteomes" id="UP000324853">
    <property type="component" value="Unassembled WGS sequence"/>
</dbReference>
<comment type="caution">
    <text evidence="2">The sequence shown here is derived from an EMBL/GenBank/DDBJ whole genome shotgun (WGS) entry which is preliminary data.</text>
</comment>
<dbReference type="RefSeq" id="WP_148756075.1">
    <property type="nucleotide sequence ID" value="NZ_VSSR01000082.1"/>
</dbReference>